<evidence type="ECO:0000259" key="2">
    <source>
        <dbReference type="Pfam" id="PF07007"/>
    </source>
</evidence>
<dbReference type="RefSeq" id="WP_119702193.1">
    <property type="nucleotide sequence ID" value="NZ_QJSA01000048.1"/>
</dbReference>
<protein>
    <recommendedName>
        <fullName evidence="2">Lysozyme inhibitor LprI-like N-terminal domain-containing protein</fullName>
    </recommendedName>
</protein>
<dbReference type="Proteomes" id="UP000265745">
    <property type="component" value="Unassembled WGS sequence"/>
</dbReference>
<dbReference type="Gene3D" id="1.20.1270.180">
    <property type="match status" value="1"/>
</dbReference>
<gene>
    <name evidence="3" type="ORF">C2846_18485</name>
</gene>
<feature type="domain" description="Lysozyme inhibitor LprI-like N-terminal" evidence="2">
    <location>
        <begin position="91"/>
        <end position="172"/>
    </location>
</feature>
<evidence type="ECO:0000313" key="4">
    <source>
        <dbReference type="Proteomes" id="UP000265745"/>
    </source>
</evidence>
<dbReference type="EMBL" id="QJSA01000048">
    <property type="protein sequence ID" value="RHW19504.1"/>
    <property type="molecule type" value="Genomic_DNA"/>
</dbReference>
<name>A0A396RS54_9PSED</name>
<evidence type="ECO:0000256" key="1">
    <source>
        <dbReference type="SAM" id="Phobius"/>
    </source>
</evidence>
<feature type="transmembrane region" description="Helical" evidence="1">
    <location>
        <begin position="6"/>
        <end position="28"/>
    </location>
</feature>
<dbReference type="InterPro" id="IPR009739">
    <property type="entry name" value="LprI-like_N"/>
</dbReference>
<evidence type="ECO:0000313" key="3">
    <source>
        <dbReference type="EMBL" id="RHW19504.1"/>
    </source>
</evidence>
<keyword evidence="1" id="KW-0812">Transmembrane</keyword>
<keyword evidence="4" id="KW-1185">Reference proteome</keyword>
<accession>A0A396RS54</accession>
<sequence length="187" mass="20907">MTEIIPEAIVAIVSAVVGALLAGVAYLLKRKIEKNDSGKIEEFISGYERLHKLYRAEPEDKVSAEELAAANRIVESAQGSHDSLLESGEHLTQADMNRISLAQLTAADAQLSVVYEELMSFQDGARAEALDYAMESWRKFRHDFAAFEAEFYRGGSIQSLIYAANAEARTNEFIRLLSEQLEFERNK</sequence>
<organism evidence="3 4">
    <name type="scientific">Pseudomonas jilinensis</name>
    <dbReference type="NCBI Taxonomy" id="2078689"/>
    <lineage>
        <taxon>Bacteria</taxon>
        <taxon>Pseudomonadati</taxon>
        <taxon>Pseudomonadota</taxon>
        <taxon>Gammaproteobacteria</taxon>
        <taxon>Pseudomonadales</taxon>
        <taxon>Pseudomonadaceae</taxon>
        <taxon>Pseudomonas</taxon>
    </lineage>
</organism>
<comment type="caution">
    <text evidence="3">The sequence shown here is derived from an EMBL/GenBank/DDBJ whole genome shotgun (WGS) entry which is preliminary data.</text>
</comment>
<dbReference type="Pfam" id="PF07007">
    <property type="entry name" value="LprI"/>
    <property type="match status" value="1"/>
</dbReference>
<reference evidence="3 4" key="1">
    <citation type="submission" date="2018-06" db="EMBL/GenBank/DDBJ databases">
        <title>Pseudomonas jilinensis sp. nov., isolated from the production water of Jilin Oilfield in China.</title>
        <authorList>
            <person name="Wang J."/>
        </authorList>
    </citation>
    <scope>NUCLEOTIDE SEQUENCE [LARGE SCALE GENOMIC DNA]</scope>
    <source>
        <strain evidence="3 4">JS15-10A1</strain>
    </source>
</reference>
<keyword evidence="1" id="KW-1133">Transmembrane helix</keyword>
<proteinExistence type="predicted"/>
<keyword evidence="1" id="KW-0472">Membrane</keyword>
<dbReference type="OrthoDB" id="7340239at2"/>
<dbReference type="AlphaFoldDB" id="A0A396RS54"/>